<protein>
    <submittedName>
        <fullName evidence="4">Mammalian cell entry protein</fullName>
    </submittedName>
</protein>
<evidence type="ECO:0000313" key="4">
    <source>
        <dbReference type="EMBL" id="GGN97292.1"/>
    </source>
</evidence>
<feature type="domain" description="Mce/MlaD" evidence="2">
    <location>
        <begin position="41"/>
        <end position="116"/>
    </location>
</feature>
<feature type="signal peptide" evidence="1">
    <location>
        <begin position="1"/>
        <end position="20"/>
    </location>
</feature>
<sequence>MIAWRLSRIAALALAAPAFGTGCAVGLGDLPLPAPGGGGENYTVRAEFENALNLPAKAKVRLSGADVGEVTEMVVRDYTAVVTLSIRRGVRLPLGSTAELRSATPLGDIFVSLTPPAEATPATPALADGDRIAREHTAAAATVEELLTTASLLVNGGALRNLTTIVNGLGHAVGDRGDRMADLIAQSTRVVQGLAARSADIRITLAEVDQLARTVKAQSGTIDEVLAAAGPALTTLRANSDQALSLVGEVGRISEQLARLPGLDGTETTGMIADINRIAEQLNAAAIDPNASVAAMNSMLGPVIAVTTSTAASTDADFQDLAVGVLPDVNHPGDPESRLPDARDWTNFVGTLTYTLLRLQGRITGAGR</sequence>
<dbReference type="InterPro" id="IPR024516">
    <property type="entry name" value="Mce_C"/>
</dbReference>
<evidence type="ECO:0000259" key="3">
    <source>
        <dbReference type="Pfam" id="PF11887"/>
    </source>
</evidence>
<dbReference type="Pfam" id="PF02470">
    <property type="entry name" value="MlaD"/>
    <property type="match status" value="1"/>
</dbReference>
<gene>
    <name evidence="4" type="ORF">GCM10011610_63160</name>
</gene>
<feature type="domain" description="Mammalian cell entry C-terminal" evidence="3">
    <location>
        <begin position="125"/>
        <end position="283"/>
    </location>
</feature>
<dbReference type="RefSeq" id="WP_189034156.1">
    <property type="nucleotide sequence ID" value="NZ_BMNE01000011.1"/>
</dbReference>
<dbReference type="InterPro" id="IPR003399">
    <property type="entry name" value="Mce/MlaD"/>
</dbReference>
<name>A0ABQ2KZL1_9NOCA</name>
<comment type="caution">
    <text evidence="4">The sequence shown here is derived from an EMBL/GenBank/DDBJ whole genome shotgun (WGS) entry which is preliminary data.</text>
</comment>
<evidence type="ECO:0000256" key="1">
    <source>
        <dbReference type="SAM" id="SignalP"/>
    </source>
</evidence>
<evidence type="ECO:0000259" key="2">
    <source>
        <dbReference type="Pfam" id="PF02470"/>
    </source>
</evidence>
<dbReference type="PANTHER" id="PTHR33371:SF15">
    <property type="entry name" value="LIPOPROTEIN LPRN"/>
    <property type="match status" value="1"/>
</dbReference>
<dbReference type="Proteomes" id="UP000658127">
    <property type="component" value="Unassembled WGS sequence"/>
</dbReference>
<feature type="chain" id="PRO_5046770133" evidence="1">
    <location>
        <begin position="21"/>
        <end position="368"/>
    </location>
</feature>
<dbReference type="EMBL" id="BMNE01000011">
    <property type="protein sequence ID" value="GGN97292.1"/>
    <property type="molecule type" value="Genomic_DNA"/>
</dbReference>
<evidence type="ECO:0000313" key="5">
    <source>
        <dbReference type="Proteomes" id="UP000658127"/>
    </source>
</evidence>
<proteinExistence type="predicted"/>
<keyword evidence="5" id="KW-1185">Reference proteome</keyword>
<dbReference type="InterPro" id="IPR052336">
    <property type="entry name" value="MlaD_Phospholipid_Transporter"/>
</dbReference>
<accession>A0ABQ2KZL1</accession>
<keyword evidence="1" id="KW-0732">Signal</keyword>
<dbReference type="PROSITE" id="PS51257">
    <property type="entry name" value="PROKAR_LIPOPROTEIN"/>
    <property type="match status" value="1"/>
</dbReference>
<dbReference type="Pfam" id="PF11887">
    <property type="entry name" value="Mce4_CUP1"/>
    <property type="match status" value="1"/>
</dbReference>
<reference evidence="5" key="1">
    <citation type="journal article" date="2019" name="Int. J. Syst. Evol. Microbiol.">
        <title>The Global Catalogue of Microorganisms (GCM) 10K type strain sequencing project: providing services to taxonomists for standard genome sequencing and annotation.</title>
        <authorList>
            <consortium name="The Broad Institute Genomics Platform"/>
            <consortium name="The Broad Institute Genome Sequencing Center for Infectious Disease"/>
            <person name="Wu L."/>
            <person name="Ma J."/>
        </authorList>
    </citation>
    <scope>NUCLEOTIDE SEQUENCE [LARGE SCALE GENOMIC DNA]</scope>
    <source>
        <strain evidence="5">CGMCC 4.7329</strain>
    </source>
</reference>
<organism evidence="4 5">
    <name type="scientific">Nocardia rhizosphaerihabitans</name>
    <dbReference type="NCBI Taxonomy" id="1691570"/>
    <lineage>
        <taxon>Bacteria</taxon>
        <taxon>Bacillati</taxon>
        <taxon>Actinomycetota</taxon>
        <taxon>Actinomycetes</taxon>
        <taxon>Mycobacteriales</taxon>
        <taxon>Nocardiaceae</taxon>
        <taxon>Nocardia</taxon>
    </lineage>
</organism>
<dbReference type="PANTHER" id="PTHR33371">
    <property type="entry name" value="INTERMEMBRANE PHOSPHOLIPID TRANSPORT SYSTEM BINDING PROTEIN MLAD-RELATED"/>
    <property type="match status" value="1"/>
</dbReference>